<dbReference type="InterPro" id="IPR013894">
    <property type="entry name" value="RMI1_OB"/>
</dbReference>
<name>A0AAE0I7E1_9PEZI</name>
<dbReference type="AlphaFoldDB" id="A0AAE0I7E1"/>
<dbReference type="GO" id="GO:0000724">
    <property type="term" value="P:double-strand break repair via homologous recombination"/>
    <property type="evidence" value="ECO:0007669"/>
    <property type="project" value="TreeGrafter"/>
</dbReference>
<sequence length="256" mass="27665">MDIATQLQTALRSHSLPIPSHTWLQTLSSSRNPPPPLASLIATARTRLLASDLTTPGLLDSAYTTAHSLPANLTHTQTSIPESRLGRDVVLQVLDIENLSRSRWEQVEELEAIERGELTRGRQVIRLPIGTAGGANDGGDGEGVGDATQTQAGAATQAARESERQARNATHKLVLQDCKGAKIFGIELVRVERIAIGKLSIGEKVLIRAGTRVARGVLLLEPAQCLVLGGKVEAWHKPWTEERLARLREAVGGDRR</sequence>
<protein>
    <recommendedName>
        <fullName evidence="2">RecQ-mediated genome instability protein 1</fullName>
    </recommendedName>
</protein>
<feature type="region of interest" description="Disordered" evidence="3">
    <location>
        <begin position="131"/>
        <end position="165"/>
    </location>
</feature>
<evidence type="ECO:0000256" key="1">
    <source>
        <dbReference type="ARBA" id="ARBA00006395"/>
    </source>
</evidence>
<evidence type="ECO:0000256" key="2">
    <source>
        <dbReference type="ARBA" id="ARBA00018987"/>
    </source>
</evidence>
<dbReference type="GO" id="GO:0016604">
    <property type="term" value="C:nuclear body"/>
    <property type="evidence" value="ECO:0007669"/>
    <property type="project" value="TreeGrafter"/>
</dbReference>
<accession>A0AAE0I7E1</accession>
<dbReference type="Pfam" id="PF08585">
    <property type="entry name" value="RMI1_N_C"/>
    <property type="match status" value="1"/>
</dbReference>
<comment type="similarity">
    <text evidence="1">Belongs to the RMI1 family.</text>
</comment>
<dbReference type="PANTHER" id="PTHR14790:SF15">
    <property type="entry name" value="RECQ-MEDIATED GENOME INSTABILITY PROTEIN 1"/>
    <property type="match status" value="1"/>
</dbReference>
<organism evidence="6 7">
    <name type="scientific">Cercophora scortea</name>
    <dbReference type="NCBI Taxonomy" id="314031"/>
    <lineage>
        <taxon>Eukaryota</taxon>
        <taxon>Fungi</taxon>
        <taxon>Dikarya</taxon>
        <taxon>Ascomycota</taxon>
        <taxon>Pezizomycotina</taxon>
        <taxon>Sordariomycetes</taxon>
        <taxon>Sordariomycetidae</taxon>
        <taxon>Sordariales</taxon>
        <taxon>Lasiosphaeriaceae</taxon>
        <taxon>Cercophora</taxon>
    </lineage>
</organism>
<dbReference type="InterPro" id="IPR049363">
    <property type="entry name" value="RMI1_N"/>
</dbReference>
<dbReference type="Pfam" id="PF21000">
    <property type="entry name" value="RMI1_N_N"/>
    <property type="match status" value="1"/>
</dbReference>
<reference evidence="6" key="1">
    <citation type="journal article" date="2023" name="Mol. Phylogenet. Evol.">
        <title>Genome-scale phylogeny and comparative genomics of the fungal order Sordariales.</title>
        <authorList>
            <person name="Hensen N."/>
            <person name="Bonometti L."/>
            <person name="Westerberg I."/>
            <person name="Brannstrom I.O."/>
            <person name="Guillou S."/>
            <person name="Cros-Aarteil S."/>
            <person name="Calhoun S."/>
            <person name="Haridas S."/>
            <person name="Kuo A."/>
            <person name="Mondo S."/>
            <person name="Pangilinan J."/>
            <person name="Riley R."/>
            <person name="LaButti K."/>
            <person name="Andreopoulos B."/>
            <person name="Lipzen A."/>
            <person name="Chen C."/>
            <person name="Yan M."/>
            <person name="Daum C."/>
            <person name="Ng V."/>
            <person name="Clum A."/>
            <person name="Steindorff A."/>
            <person name="Ohm R.A."/>
            <person name="Martin F."/>
            <person name="Silar P."/>
            <person name="Natvig D.O."/>
            <person name="Lalanne C."/>
            <person name="Gautier V."/>
            <person name="Ament-Velasquez S.L."/>
            <person name="Kruys A."/>
            <person name="Hutchinson M.I."/>
            <person name="Powell A.J."/>
            <person name="Barry K."/>
            <person name="Miller A.N."/>
            <person name="Grigoriev I.V."/>
            <person name="Debuchy R."/>
            <person name="Gladieux P."/>
            <person name="Hiltunen Thoren M."/>
            <person name="Johannesson H."/>
        </authorList>
    </citation>
    <scope>NUCLEOTIDE SEQUENCE</scope>
    <source>
        <strain evidence="6">SMH4131-1</strain>
    </source>
</reference>
<comment type="caution">
    <text evidence="6">The sequence shown here is derived from an EMBL/GenBank/DDBJ whole genome shotgun (WGS) entry which is preliminary data.</text>
</comment>
<evidence type="ECO:0000259" key="4">
    <source>
        <dbReference type="Pfam" id="PF08585"/>
    </source>
</evidence>
<evidence type="ECO:0000313" key="7">
    <source>
        <dbReference type="Proteomes" id="UP001286456"/>
    </source>
</evidence>
<dbReference type="InterPro" id="IPR042470">
    <property type="entry name" value="RMI1_N_C_sf"/>
</dbReference>
<dbReference type="Gene3D" id="2.40.50.770">
    <property type="entry name" value="RecQ-mediated genome instability protein Rmi1, C-terminal domain"/>
    <property type="match status" value="1"/>
</dbReference>
<reference evidence="6" key="2">
    <citation type="submission" date="2023-06" db="EMBL/GenBank/DDBJ databases">
        <authorList>
            <consortium name="Lawrence Berkeley National Laboratory"/>
            <person name="Haridas S."/>
            <person name="Hensen N."/>
            <person name="Bonometti L."/>
            <person name="Westerberg I."/>
            <person name="Brannstrom I.O."/>
            <person name="Guillou S."/>
            <person name="Cros-Aarteil S."/>
            <person name="Calhoun S."/>
            <person name="Kuo A."/>
            <person name="Mondo S."/>
            <person name="Pangilinan J."/>
            <person name="Riley R."/>
            <person name="Labutti K."/>
            <person name="Andreopoulos B."/>
            <person name="Lipzen A."/>
            <person name="Chen C."/>
            <person name="Yanf M."/>
            <person name="Daum C."/>
            <person name="Ng V."/>
            <person name="Clum A."/>
            <person name="Steindorff A."/>
            <person name="Ohm R."/>
            <person name="Martin F."/>
            <person name="Silar P."/>
            <person name="Natvig D."/>
            <person name="Lalanne C."/>
            <person name="Gautier V."/>
            <person name="Ament-Velasquez S.L."/>
            <person name="Kruys A."/>
            <person name="Hutchinson M.I."/>
            <person name="Powell A.J."/>
            <person name="Barry K."/>
            <person name="Miller A.N."/>
            <person name="Grigoriev I.V."/>
            <person name="Debuchy R."/>
            <person name="Gladieux P."/>
            <person name="Thoren M.H."/>
            <person name="Johannesson H."/>
        </authorList>
    </citation>
    <scope>NUCLEOTIDE SEQUENCE</scope>
    <source>
        <strain evidence="6">SMH4131-1</strain>
    </source>
</reference>
<evidence type="ECO:0000313" key="6">
    <source>
        <dbReference type="EMBL" id="KAK3319913.1"/>
    </source>
</evidence>
<proteinExistence type="inferred from homology"/>
<dbReference type="GO" id="GO:0031422">
    <property type="term" value="C:RecQ family helicase-topoisomerase III complex"/>
    <property type="evidence" value="ECO:0007669"/>
    <property type="project" value="TreeGrafter"/>
</dbReference>
<evidence type="ECO:0000256" key="3">
    <source>
        <dbReference type="SAM" id="MobiDB-lite"/>
    </source>
</evidence>
<keyword evidence="7" id="KW-1185">Reference proteome</keyword>
<feature type="domain" description="RMI1 N-terminal" evidence="5">
    <location>
        <begin position="11"/>
        <end position="55"/>
    </location>
</feature>
<dbReference type="PANTHER" id="PTHR14790">
    <property type="entry name" value="RECQ-MEDIATED GENOME INSTABILITY PROTEIN 1 RMI1"/>
    <property type="match status" value="1"/>
</dbReference>
<dbReference type="SMART" id="SM01161">
    <property type="entry name" value="DUF1767"/>
    <property type="match status" value="1"/>
</dbReference>
<feature type="domain" description="RecQ mediated genome instability protein 1 OB-fold" evidence="4">
    <location>
        <begin position="69"/>
        <end position="243"/>
    </location>
</feature>
<dbReference type="GO" id="GO:0000712">
    <property type="term" value="P:resolution of meiotic recombination intermediates"/>
    <property type="evidence" value="ECO:0007669"/>
    <property type="project" value="TreeGrafter"/>
</dbReference>
<gene>
    <name evidence="6" type="ORF">B0T19DRAFT_274560</name>
</gene>
<evidence type="ECO:0000259" key="5">
    <source>
        <dbReference type="Pfam" id="PF21000"/>
    </source>
</evidence>
<feature type="compositionally biased region" description="Low complexity" evidence="3">
    <location>
        <begin position="145"/>
        <end position="159"/>
    </location>
</feature>
<dbReference type="EMBL" id="JAUEPO010000006">
    <property type="protein sequence ID" value="KAK3319913.1"/>
    <property type="molecule type" value="Genomic_DNA"/>
</dbReference>
<feature type="compositionally biased region" description="Gly residues" evidence="3">
    <location>
        <begin position="131"/>
        <end position="144"/>
    </location>
</feature>
<dbReference type="Proteomes" id="UP001286456">
    <property type="component" value="Unassembled WGS sequence"/>
</dbReference>